<evidence type="ECO:0000256" key="4">
    <source>
        <dbReference type="ARBA" id="ARBA00022575"/>
    </source>
</evidence>
<dbReference type="InterPro" id="IPR001433">
    <property type="entry name" value="OxRdtase_FAD/NAD-bd"/>
</dbReference>
<dbReference type="Pfam" id="PF00175">
    <property type="entry name" value="NAD_binding_1"/>
    <property type="match status" value="1"/>
</dbReference>
<sequence>MLTQSQIDIVKSTVPVLEQHGNDITKVFYTNMFNDHPELLDIFNKTNQSQGRQQTALATTVLAAAKHIEQLAVLLPQVTQISHKHRALQIQPEHYPIVGKHLLRAIKQVLGDAATDEIMTAWEAAYAEIAKVFINVEQTMYRQAEWQGFQPFKVVKKQITGTDIAQFSVLPTEGNPVELNTLDLKPGQYITVKVKPANSDHIALRHYSLTSATIHDGLQFAVRRDNRNAHEGLVSNYLHDEVEVGDEILLSAPAGDFLLDEMLATQNQIPLVLISAGVGITPVLAMLERQIAINPNRKIIWAYACQDSDYHAFSQEVETLLGKASQAELHKFYFANGELLEKSWLANLPNPADIYICGSVMFMEQMIGDLLSLNHAQSHVHYEPFGPKMSLQPQVA</sequence>
<keyword evidence="10" id="KW-0520">NAD</keyword>
<dbReference type="GO" id="GO:0020037">
    <property type="term" value="F:heme binding"/>
    <property type="evidence" value="ECO:0007669"/>
    <property type="project" value="InterPro"/>
</dbReference>
<dbReference type="PROSITE" id="PS51384">
    <property type="entry name" value="FAD_FR"/>
    <property type="match status" value="1"/>
</dbReference>
<evidence type="ECO:0000256" key="6">
    <source>
        <dbReference type="ARBA" id="ARBA00022621"/>
    </source>
</evidence>
<dbReference type="GO" id="GO:0071500">
    <property type="term" value="P:cellular response to nitrosative stress"/>
    <property type="evidence" value="ECO:0007669"/>
    <property type="project" value="TreeGrafter"/>
</dbReference>
<evidence type="ECO:0000256" key="8">
    <source>
        <dbReference type="ARBA" id="ARBA00022857"/>
    </source>
</evidence>
<comment type="catalytic activity">
    <reaction evidence="13">
        <text>2 nitric oxide + NADPH + 2 O2 = 2 nitrate + NADP(+) + H(+)</text>
        <dbReference type="Rhea" id="RHEA:19465"/>
        <dbReference type="ChEBI" id="CHEBI:15378"/>
        <dbReference type="ChEBI" id="CHEBI:15379"/>
        <dbReference type="ChEBI" id="CHEBI:16480"/>
        <dbReference type="ChEBI" id="CHEBI:17632"/>
        <dbReference type="ChEBI" id="CHEBI:57783"/>
        <dbReference type="ChEBI" id="CHEBI:58349"/>
        <dbReference type="EC" id="1.14.12.17"/>
    </reaction>
</comment>
<dbReference type="PANTHER" id="PTHR43396">
    <property type="entry name" value="FLAVOHEMOPROTEIN"/>
    <property type="match status" value="1"/>
</dbReference>
<comment type="similarity">
    <text evidence="14">Belongs to the globin family.</text>
</comment>
<dbReference type="GO" id="GO:0046210">
    <property type="term" value="P:nitric oxide catabolic process"/>
    <property type="evidence" value="ECO:0007669"/>
    <property type="project" value="TreeGrafter"/>
</dbReference>
<evidence type="ECO:0000256" key="11">
    <source>
        <dbReference type="ARBA" id="ARBA00025094"/>
    </source>
</evidence>
<dbReference type="InterPro" id="IPR009050">
    <property type="entry name" value="Globin-like_sf"/>
</dbReference>
<reference evidence="17" key="1">
    <citation type="journal article" date="2020" name="Microbiol. Resour. Announc.">
        <title>Complete Genome Sequence of Moraxella osloensis Strain YV1, Isolated from an Australian Wastewater Treatment Plant.</title>
        <authorList>
            <person name="Batinovic S."/>
            <person name="Rice D.T.F."/>
            <person name="Seviour R.J."/>
            <person name="Petrovski S."/>
        </authorList>
    </citation>
    <scope>NUCLEOTIDE SEQUENCE</scope>
    <source>
        <strain evidence="17">YV1</strain>
    </source>
</reference>
<dbReference type="EC" id="1.14.12.17" evidence="3"/>
<evidence type="ECO:0000256" key="5">
    <source>
        <dbReference type="ARBA" id="ARBA00022617"/>
    </source>
</evidence>
<dbReference type="GO" id="GO:0046872">
    <property type="term" value="F:metal ion binding"/>
    <property type="evidence" value="ECO:0007669"/>
    <property type="project" value="UniProtKB-KW"/>
</dbReference>
<accession>A0A6P1KGA4</accession>
<keyword evidence="9" id="KW-0408">Iron</keyword>
<evidence type="ECO:0000256" key="10">
    <source>
        <dbReference type="ARBA" id="ARBA00023027"/>
    </source>
</evidence>
<proteinExistence type="inferred from homology"/>
<evidence type="ECO:0000256" key="14">
    <source>
        <dbReference type="RuleBase" id="RU000356"/>
    </source>
</evidence>
<evidence type="ECO:0000256" key="7">
    <source>
        <dbReference type="ARBA" id="ARBA00022723"/>
    </source>
</evidence>
<keyword evidence="6 14" id="KW-0561">Oxygen transport</keyword>
<keyword evidence="14" id="KW-0813">Transport</keyword>
<dbReference type="PROSITE" id="PS01033">
    <property type="entry name" value="GLOBIN"/>
    <property type="match status" value="1"/>
</dbReference>
<feature type="domain" description="Globin" evidence="15">
    <location>
        <begin position="1"/>
        <end position="138"/>
    </location>
</feature>
<dbReference type="EMBL" id="CP047226">
    <property type="protein sequence ID" value="QHG09702.1"/>
    <property type="molecule type" value="Genomic_DNA"/>
</dbReference>
<organism evidence="17">
    <name type="scientific">Faucicola osloensis</name>
    <name type="common">Moraxella osloensis</name>
    <dbReference type="NCBI Taxonomy" id="34062"/>
    <lineage>
        <taxon>Bacteria</taxon>
        <taxon>Pseudomonadati</taxon>
        <taxon>Pseudomonadota</taxon>
        <taxon>Gammaproteobacteria</taxon>
        <taxon>Moraxellales</taxon>
        <taxon>Moraxellaceae</taxon>
        <taxon>Faucicola</taxon>
    </lineage>
</organism>
<evidence type="ECO:0000259" key="16">
    <source>
        <dbReference type="PROSITE" id="PS51384"/>
    </source>
</evidence>
<protein>
    <recommendedName>
        <fullName evidence="3">nitric oxide dioxygenase</fullName>
        <ecNumber evidence="3">1.14.12.17</ecNumber>
    </recommendedName>
</protein>
<dbReference type="InterPro" id="IPR000971">
    <property type="entry name" value="Globin"/>
</dbReference>
<evidence type="ECO:0000313" key="17">
    <source>
        <dbReference type="EMBL" id="QHG09702.1"/>
    </source>
</evidence>
<name>A0A6P1KGA4_FAUOS</name>
<keyword evidence="8" id="KW-0521">NADP</keyword>
<dbReference type="InterPro" id="IPR012292">
    <property type="entry name" value="Globin/Proto"/>
</dbReference>
<evidence type="ECO:0000256" key="2">
    <source>
        <dbReference type="ARBA" id="ARBA00006401"/>
    </source>
</evidence>
<dbReference type="GO" id="GO:0019825">
    <property type="term" value="F:oxygen binding"/>
    <property type="evidence" value="ECO:0007669"/>
    <property type="project" value="InterPro"/>
</dbReference>
<dbReference type="CDD" id="cd06184">
    <property type="entry name" value="flavohem_like_fad_nad_binding"/>
    <property type="match status" value="1"/>
</dbReference>
<dbReference type="Pfam" id="PF00042">
    <property type="entry name" value="Globin"/>
    <property type="match status" value="1"/>
</dbReference>
<comment type="function">
    <text evidence="11">Is involved in NO detoxification in an aerobic process, termed nitric oxide dioxygenase (NOD) reaction that utilizes O(2) and NAD(P)H to convert NO to nitrate, which protects the bacterium from various noxious nitrogen compounds. Therefore, plays a central role in the inducible response to nitrosative stress.</text>
</comment>
<dbReference type="GO" id="GO:0005344">
    <property type="term" value="F:oxygen carrier activity"/>
    <property type="evidence" value="ECO:0007669"/>
    <property type="project" value="UniProtKB-KW"/>
</dbReference>
<dbReference type="GO" id="GO:0009636">
    <property type="term" value="P:response to toxic substance"/>
    <property type="evidence" value="ECO:0007669"/>
    <property type="project" value="UniProtKB-KW"/>
</dbReference>
<dbReference type="SUPFAM" id="SSF52343">
    <property type="entry name" value="Ferredoxin reductase-like, C-terminal NADP-linked domain"/>
    <property type="match status" value="1"/>
</dbReference>
<dbReference type="SUPFAM" id="SSF63380">
    <property type="entry name" value="Riboflavin synthase domain-like"/>
    <property type="match status" value="1"/>
</dbReference>
<dbReference type="InterPro" id="IPR008333">
    <property type="entry name" value="Cbr1-like_FAD-bd_dom"/>
</dbReference>
<dbReference type="InterPro" id="IPR017938">
    <property type="entry name" value="Riboflavin_synthase-like_b-brl"/>
</dbReference>
<gene>
    <name evidence="17" type="ORF">GSF12_07260</name>
</gene>
<feature type="domain" description="FAD-binding FR-type" evidence="16">
    <location>
        <begin position="147"/>
        <end position="260"/>
    </location>
</feature>
<keyword evidence="7" id="KW-0479">Metal-binding</keyword>
<dbReference type="FunFam" id="1.10.490.10:FF:000003">
    <property type="entry name" value="Flavohemoprotein"/>
    <property type="match status" value="1"/>
</dbReference>
<evidence type="ECO:0000256" key="13">
    <source>
        <dbReference type="ARBA" id="ARBA00049433"/>
    </source>
</evidence>
<evidence type="ECO:0000256" key="1">
    <source>
        <dbReference type="ARBA" id="ARBA00001970"/>
    </source>
</evidence>
<evidence type="ECO:0000259" key="15">
    <source>
        <dbReference type="PROSITE" id="PS01033"/>
    </source>
</evidence>
<evidence type="ECO:0000256" key="9">
    <source>
        <dbReference type="ARBA" id="ARBA00023004"/>
    </source>
</evidence>
<comment type="catalytic activity">
    <reaction evidence="12">
        <text>2 nitric oxide + NADH + 2 O2 = 2 nitrate + NAD(+) + H(+)</text>
        <dbReference type="Rhea" id="RHEA:19469"/>
        <dbReference type="ChEBI" id="CHEBI:15378"/>
        <dbReference type="ChEBI" id="CHEBI:15379"/>
        <dbReference type="ChEBI" id="CHEBI:16480"/>
        <dbReference type="ChEBI" id="CHEBI:17632"/>
        <dbReference type="ChEBI" id="CHEBI:57540"/>
        <dbReference type="ChEBI" id="CHEBI:57945"/>
        <dbReference type="EC" id="1.14.12.17"/>
    </reaction>
</comment>
<dbReference type="Gene3D" id="3.40.50.80">
    <property type="entry name" value="Nucleotide-binding domain of ferredoxin-NADP reductase (FNR) module"/>
    <property type="match status" value="1"/>
</dbReference>
<comment type="cofactor">
    <cofactor evidence="1">
        <name>heme b</name>
        <dbReference type="ChEBI" id="CHEBI:60344"/>
    </cofactor>
</comment>
<dbReference type="Pfam" id="PF00970">
    <property type="entry name" value="FAD_binding_6"/>
    <property type="match status" value="1"/>
</dbReference>
<evidence type="ECO:0000256" key="12">
    <source>
        <dbReference type="ARBA" id="ARBA00048649"/>
    </source>
</evidence>
<dbReference type="Gene3D" id="1.10.490.10">
    <property type="entry name" value="Globins"/>
    <property type="match status" value="1"/>
</dbReference>
<keyword evidence="4" id="KW-0216">Detoxification</keyword>
<comment type="similarity">
    <text evidence="2">In the C-terminal section; belongs to the flavoprotein pyridine nucleotide cytochrome reductase family.</text>
</comment>
<dbReference type="InterPro" id="IPR017927">
    <property type="entry name" value="FAD-bd_FR_type"/>
</dbReference>
<keyword evidence="5 14" id="KW-0349">Heme</keyword>
<evidence type="ECO:0000256" key="3">
    <source>
        <dbReference type="ARBA" id="ARBA00012229"/>
    </source>
</evidence>
<dbReference type="GO" id="GO:0071949">
    <property type="term" value="F:FAD binding"/>
    <property type="evidence" value="ECO:0007669"/>
    <property type="project" value="TreeGrafter"/>
</dbReference>
<dbReference type="SUPFAM" id="SSF46458">
    <property type="entry name" value="Globin-like"/>
    <property type="match status" value="1"/>
</dbReference>
<dbReference type="PANTHER" id="PTHR43396:SF3">
    <property type="entry name" value="FLAVOHEMOPROTEIN"/>
    <property type="match status" value="1"/>
</dbReference>
<dbReference type="AlphaFoldDB" id="A0A6P1KGA4"/>
<dbReference type="Gene3D" id="2.40.30.10">
    <property type="entry name" value="Translation factors"/>
    <property type="match status" value="1"/>
</dbReference>
<dbReference type="InterPro" id="IPR039261">
    <property type="entry name" value="FNR_nucleotide-bd"/>
</dbReference>
<dbReference type="GO" id="GO:0008941">
    <property type="term" value="F:nitric oxide dioxygenase NAD(P)H activity"/>
    <property type="evidence" value="ECO:0007669"/>
    <property type="project" value="UniProtKB-EC"/>
</dbReference>